<feature type="transmembrane region" description="Helical" evidence="6">
    <location>
        <begin position="141"/>
        <end position="165"/>
    </location>
</feature>
<dbReference type="AlphaFoldDB" id="A0A3E2HGK8"/>
<keyword evidence="5 6" id="KW-0472">Membrane</keyword>
<protein>
    <recommendedName>
        <fullName evidence="9">Amino acid permease/ SLC12A domain-containing protein</fullName>
    </recommendedName>
</protein>
<keyword evidence="2" id="KW-0813">Transport</keyword>
<dbReference type="OMA" id="VEWHSWQ"/>
<keyword evidence="4 6" id="KW-1133">Transmembrane helix</keyword>
<dbReference type="PANTHER" id="PTHR45649">
    <property type="entry name" value="AMINO-ACID PERMEASE BAT1"/>
    <property type="match status" value="1"/>
</dbReference>
<dbReference type="Pfam" id="PF13520">
    <property type="entry name" value="AA_permease_2"/>
    <property type="match status" value="1"/>
</dbReference>
<feature type="transmembrane region" description="Helical" evidence="6">
    <location>
        <begin position="52"/>
        <end position="78"/>
    </location>
</feature>
<organism evidence="7 8">
    <name type="scientific">Scytalidium lignicola</name>
    <name type="common">Hyphomycete</name>
    <dbReference type="NCBI Taxonomy" id="5539"/>
    <lineage>
        <taxon>Eukaryota</taxon>
        <taxon>Fungi</taxon>
        <taxon>Dikarya</taxon>
        <taxon>Ascomycota</taxon>
        <taxon>Pezizomycotina</taxon>
        <taxon>Leotiomycetes</taxon>
        <taxon>Leotiomycetes incertae sedis</taxon>
        <taxon>Scytalidium</taxon>
    </lineage>
</organism>
<comment type="subcellular location">
    <subcellularLocation>
        <location evidence="1">Membrane</location>
        <topology evidence="1">Multi-pass membrane protein</topology>
    </subcellularLocation>
</comment>
<keyword evidence="3 6" id="KW-0812">Transmembrane</keyword>
<evidence type="ECO:0000256" key="6">
    <source>
        <dbReference type="SAM" id="Phobius"/>
    </source>
</evidence>
<dbReference type="OrthoDB" id="3900342at2759"/>
<evidence type="ECO:0000256" key="3">
    <source>
        <dbReference type="ARBA" id="ARBA00022692"/>
    </source>
</evidence>
<evidence type="ECO:0000256" key="4">
    <source>
        <dbReference type="ARBA" id="ARBA00022989"/>
    </source>
</evidence>
<proteinExistence type="predicted"/>
<gene>
    <name evidence="7" type="ORF">B7463_g4054</name>
</gene>
<dbReference type="STRING" id="5539.A0A3E2HGK8"/>
<evidence type="ECO:0000256" key="1">
    <source>
        <dbReference type="ARBA" id="ARBA00004141"/>
    </source>
</evidence>
<dbReference type="EMBL" id="NCSJ02000058">
    <property type="protein sequence ID" value="RFU32273.1"/>
    <property type="molecule type" value="Genomic_DNA"/>
</dbReference>
<dbReference type="InterPro" id="IPR002293">
    <property type="entry name" value="AA/rel_permease1"/>
</dbReference>
<evidence type="ECO:0000256" key="2">
    <source>
        <dbReference type="ARBA" id="ARBA00022448"/>
    </source>
</evidence>
<feature type="transmembrane region" description="Helical" evidence="6">
    <location>
        <begin position="328"/>
        <end position="351"/>
    </location>
</feature>
<reference evidence="7 8" key="1">
    <citation type="submission" date="2018-05" db="EMBL/GenBank/DDBJ databases">
        <title>Draft genome sequence of Scytalidium lignicola DSM 105466, a ubiquitous saprotrophic fungus.</title>
        <authorList>
            <person name="Buettner E."/>
            <person name="Gebauer A.M."/>
            <person name="Hofrichter M."/>
            <person name="Liers C."/>
            <person name="Kellner H."/>
        </authorList>
    </citation>
    <scope>NUCLEOTIDE SEQUENCE [LARGE SCALE GENOMIC DNA]</scope>
    <source>
        <strain evidence="7 8">DSM 105466</strain>
    </source>
</reference>
<dbReference type="Gene3D" id="1.20.1740.10">
    <property type="entry name" value="Amino acid/polyamine transporter I"/>
    <property type="match status" value="1"/>
</dbReference>
<dbReference type="Proteomes" id="UP000258309">
    <property type="component" value="Unassembled WGS sequence"/>
</dbReference>
<sequence>MSSEKIEPTATIDAHGSDIRDLEKLAAEAANADALKLLALGHKEELKRNFSVYSIAAMGFVNGNAWSALGGSILVAIYNGGPTGVLYELIAVSIAYGFITASLAELASAIPSAGGVYHWATVVAGPRYGRIVGFYAGWFNFLAWVFATSSTCAILGNALVEMYLVNHPDVEWKAWMVFIVFQLLNWIGCATVCFGNRLLPVLNNIGSFVVVGGVLASIITLAVIPEEHSTKQLVWDTFANNTGWSNKGLVFIMGMLNGAYSIGTPDCTTHLAEEVSKPEVNVPRAMFFQLILGFATAFAYVIAISYAISDLDSVLSINSNFPLTAIYIQATGTTSGAIGLTAVIFLAYFTALPDTFIASGRTFWALSRDKATPFNEYFAHISRRWGNPKYIPRIIEGITLEGGVL</sequence>
<feature type="transmembrane region" description="Helical" evidence="6">
    <location>
        <begin position="287"/>
        <end position="308"/>
    </location>
</feature>
<dbReference type="GO" id="GO:0022857">
    <property type="term" value="F:transmembrane transporter activity"/>
    <property type="evidence" value="ECO:0007669"/>
    <property type="project" value="InterPro"/>
</dbReference>
<feature type="transmembrane region" description="Helical" evidence="6">
    <location>
        <begin position="177"/>
        <end position="199"/>
    </location>
</feature>
<evidence type="ECO:0000313" key="8">
    <source>
        <dbReference type="Proteomes" id="UP000258309"/>
    </source>
</evidence>
<dbReference type="PANTHER" id="PTHR45649:SF15">
    <property type="entry name" value="CHOLINE TRANSPORTER (EUROFUNG)"/>
    <property type="match status" value="1"/>
</dbReference>
<evidence type="ECO:0000256" key="5">
    <source>
        <dbReference type="ARBA" id="ARBA00023136"/>
    </source>
</evidence>
<feature type="transmembrane region" description="Helical" evidence="6">
    <location>
        <begin position="205"/>
        <end position="224"/>
    </location>
</feature>
<accession>A0A3E2HGK8</accession>
<dbReference type="GO" id="GO:0016020">
    <property type="term" value="C:membrane"/>
    <property type="evidence" value="ECO:0007669"/>
    <property type="project" value="UniProtKB-SubCell"/>
</dbReference>
<feature type="non-terminal residue" evidence="7">
    <location>
        <position position="1"/>
    </location>
</feature>
<feature type="non-terminal residue" evidence="7">
    <location>
        <position position="405"/>
    </location>
</feature>
<keyword evidence="8" id="KW-1185">Reference proteome</keyword>
<name>A0A3E2HGK8_SCYLI</name>
<evidence type="ECO:0000313" key="7">
    <source>
        <dbReference type="EMBL" id="RFU32273.1"/>
    </source>
</evidence>
<dbReference type="PIRSF" id="PIRSF006060">
    <property type="entry name" value="AA_transporter"/>
    <property type="match status" value="1"/>
</dbReference>
<evidence type="ECO:0008006" key="9">
    <source>
        <dbReference type="Google" id="ProtNLM"/>
    </source>
</evidence>
<comment type="caution">
    <text evidence="7">The sequence shown here is derived from an EMBL/GenBank/DDBJ whole genome shotgun (WGS) entry which is preliminary data.</text>
</comment>